<dbReference type="Proteomes" id="UP000036958">
    <property type="component" value="Unassembled WGS sequence"/>
</dbReference>
<dbReference type="OrthoDB" id="9771372at2"/>
<evidence type="ECO:0000256" key="4">
    <source>
        <dbReference type="SAM" id="Phobius"/>
    </source>
</evidence>
<feature type="transmembrane region" description="Helical" evidence="4">
    <location>
        <begin position="20"/>
        <end position="39"/>
    </location>
</feature>
<evidence type="ECO:0000256" key="3">
    <source>
        <dbReference type="ARBA" id="ARBA00023136"/>
    </source>
</evidence>
<reference evidence="7" key="1">
    <citation type="submission" date="2015-07" db="EMBL/GenBank/DDBJ databases">
        <title>Genome sequencing of Sunxiuqinia dokdonensis strain SK.</title>
        <authorList>
            <person name="Ahn S."/>
            <person name="Kim B.-C."/>
        </authorList>
    </citation>
    <scope>NUCLEOTIDE SEQUENCE [LARGE SCALE GENOMIC DNA]</scope>
    <source>
        <strain evidence="7">SK</strain>
    </source>
</reference>
<organism evidence="6 7">
    <name type="scientific">Sunxiuqinia dokdonensis</name>
    <dbReference type="NCBI Taxonomy" id="1409788"/>
    <lineage>
        <taxon>Bacteria</taxon>
        <taxon>Pseudomonadati</taxon>
        <taxon>Bacteroidota</taxon>
        <taxon>Bacteroidia</taxon>
        <taxon>Marinilabiliales</taxon>
        <taxon>Prolixibacteraceae</taxon>
        <taxon>Sunxiuqinia</taxon>
    </lineage>
</organism>
<accession>A0A0L8V7V4</accession>
<dbReference type="GO" id="GO:0005886">
    <property type="term" value="C:plasma membrane"/>
    <property type="evidence" value="ECO:0007669"/>
    <property type="project" value="UniProtKB-SubCell"/>
</dbReference>
<dbReference type="EMBL" id="LGIA01000167">
    <property type="protein sequence ID" value="KOH44262.1"/>
    <property type="molecule type" value="Genomic_DNA"/>
</dbReference>
<dbReference type="PANTHER" id="PTHR30224:SF4">
    <property type="entry name" value="ELECTRON TRANSPORT PROTEIN YCCM-RELATED"/>
    <property type="match status" value="1"/>
</dbReference>
<comment type="subcellular location">
    <subcellularLocation>
        <location evidence="1">Cell membrane</location>
    </subcellularLocation>
</comment>
<comment type="caution">
    <text evidence="6">The sequence shown here is derived from an EMBL/GenBank/DDBJ whole genome shotgun (WGS) entry which is preliminary data.</text>
</comment>
<keyword evidence="7" id="KW-1185">Reference proteome</keyword>
<keyword evidence="2" id="KW-1003">Cell membrane</keyword>
<dbReference type="PANTHER" id="PTHR30224">
    <property type="entry name" value="ELECTRON TRANSPORT PROTEIN"/>
    <property type="match status" value="1"/>
</dbReference>
<proteinExistence type="predicted"/>
<dbReference type="InterPro" id="IPR052378">
    <property type="entry name" value="NosR_regulator"/>
</dbReference>
<feature type="transmembrane region" description="Helical" evidence="4">
    <location>
        <begin position="310"/>
        <end position="336"/>
    </location>
</feature>
<sequence>MLKTMNRYFEKSYFPVALKYFSLAAYVVLIIAGLSATSTDPVFLKELRNTNLGNLIVWSYWWPAIIVAAIFFGRFWCMVCPVEIITSFFAKIGLKRKRPKWLLSGWAITVFYVLILFIGIQGFAIHRNPTFMAVYLLAIVGVSILIGSIYEKNTFCRYVCPVGYLLGIYSKLSFLGWRVKNKSICDTCKDKSCIHRKYHYNLNYKSCGVDLYPAKIEDNAHCILCAGCLKTCSKYQSEPTAGRPNPQITNIGFANDLFKLKPLKIAEMAFVMIVSGFVISEIWSEWDITNQYLTFLPNRVIRSLAISNNFVVGIIKGSIIFAVFPVFIWLIPFLVARVAGLSIKLKDYLLNYGIAFIPIIAAAHLSKAILKTTSRVPYLRHLSDDLSGMNTAQKIVEGEIVLTKMPFMVNLLISVLLTLVIAGGIWLSIKVIKELNKNREIAVSGKSFYLIPALYGGIFLLMITGWRWLIL</sequence>
<dbReference type="STRING" id="1409788.NC99_29330"/>
<gene>
    <name evidence="6" type="ORF">NC99_29330</name>
</gene>
<keyword evidence="3 4" id="KW-0472">Membrane</keyword>
<feature type="transmembrane region" description="Helical" evidence="4">
    <location>
        <begin position="101"/>
        <end position="125"/>
    </location>
</feature>
<feature type="transmembrane region" description="Helical" evidence="4">
    <location>
        <begin position="265"/>
        <end position="283"/>
    </location>
</feature>
<evidence type="ECO:0000259" key="5">
    <source>
        <dbReference type="Pfam" id="PF12801"/>
    </source>
</evidence>
<feature type="domain" description="4Fe-4S ferredoxin-type" evidence="5">
    <location>
        <begin position="135"/>
        <end position="174"/>
    </location>
</feature>
<evidence type="ECO:0000313" key="6">
    <source>
        <dbReference type="EMBL" id="KOH44262.1"/>
    </source>
</evidence>
<evidence type="ECO:0000256" key="2">
    <source>
        <dbReference type="ARBA" id="ARBA00022475"/>
    </source>
</evidence>
<feature type="transmembrane region" description="Helical" evidence="4">
    <location>
        <begin position="59"/>
        <end position="89"/>
    </location>
</feature>
<evidence type="ECO:0000313" key="7">
    <source>
        <dbReference type="Proteomes" id="UP000036958"/>
    </source>
</evidence>
<dbReference type="Pfam" id="PF12801">
    <property type="entry name" value="Fer4_5"/>
    <property type="match status" value="2"/>
</dbReference>
<evidence type="ECO:0000256" key="1">
    <source>
        <dbReference type="ARBA" id="ARBA00004236"/>
    </source>
</evidence>
<name>A0A0L8V7V4_9BACT</name>
<dbReference type="AlphaFoldDB" id="A0A0L8V7V4"/>
<feature type="transmembrane region" description="Helical" evidence="4">
    <location>
        <begin position="348"/>
        <end position="370"/>
    </location>
</feature>
<keyword evidence="4" id="KW-0812">Transmembrane</keyword>
<keyword evidence="4" id="KW-1133">Transmembrane helix</keyword>
<feature type="transmembrane region" description="Helical" evidence="4">
    <location>
        <begin position="448"/>
        <end position="469"/>
    </location>
</feature>
<feature type="transmembrane region" description="Helical" evidence="4">
    <location>
        <begin position="407"/>
        <end position="427"/>
    </location>
</feature>
<dbReference type="InterPro" id="IPR017896">
    <property type="entry name" value="4Fe4S_Fe-S-bd"/>
</dbReference>
<feature type="transmembrane region" description="Helical" evidence="4">
    <location>
        <begin position="131"/>
        <end position="150"/>
    </location>
</feature>
<protein>
    <recommendedName>
        <fullName evidence="5">4Fe-4S ferredoxin-type domain-containing protein</fullName>
    </recommendedName>
</protein>
<feature type="domain" description="4Fe-4S ferredoxin-type" evidence="5">
    <location>
        <begin position="56"/>
        <end position="99"/>
    </location>
</feature>